<dbReference type="Pfam" id="PF00069">
    <property type="entry name" value="Pkinase"/>
    <property type="match status" value="1"/>
</dbReference>
<keyword evidence="14 19" id="KW-1133">Transmembrane helix</keyword>
<evidence type="ECO:0000256" key="10">
    <source>
        <dbReference type="ARBA" id="ARBA00022734"/>
    </source>
</evidence>
<accession>A0A9Q1QQE5</accession>
<name>A0A9Q1QQE5_9CARY</name>
<evidence type="ECO:0000256" key="7">
    <source>
        <dbReference type="ARBA" id="ARBA00022679"/>
    </source>
</evidence>
<dbReference type="GO" id="GO:0030246">
    <property type="term" value="F:carbohydrate binding"/>
    <property type="evidence" value="ECO:0007669"/>
    <property type="project" value="UniProtKB-KW"/>
</dbReference>
<evidence type="ECO:0000256" key="14">
    <source>
        <dbReference type="ARBA" id="ARBA00022989"/>
    </source>
</evidence>
<dbReference type="SUPFAM" id="SSF56112">
    <property type="entry name" value="Protein kinase-like (PK-like)"/>
    <property type="match status" value="1"/>
</dbReference>
<dbReference type="InterPro" id="IPR050528">
    <property type="entry name" value="L-type_Lectin-RKs"/>
</dbReference>
<dbReference type="EMBL" id="JAKOGI010000029">
    <property type="protein sequence ID" value="KAJ8448530.1"/>
    <property type="molecule type" value="Genomic_DNA"/>
</dbReference>
<evidence type="ECO:0000256" key="5">
    <source>
        <dbReference type="ARBA" id="ARBA00022475"/>
    </source>
</evidence>
<dbReference type="CDD" id="cd06899">
    <property type="entry name" value="lectin_legume_LecRK_Arcelin_ConA"/>
    <property type="match status" value="1"/>
</dbReference>
<comment type="similarity">
    <text evidence="2">In the N-terminal section; belongs to the leguminous lectin family.</text>
</comment>
<feature type="binding site" evidence="18">
    <location>
        <position position="351"/>
    </location>
    <ligand>
        <name>ATP</name>
        <dbReference type="ChEBI" id="CHEBI:30616"/>
    </ligand>
</feature>
<comment type="subcellular location">
    <subcellularLocation>
        <location evidence="1">Cell membrane</location>
        <topology evidence="1">Single-pass type I membrane protein</topology>
    </subcellularLocation>
</comment>
<dbReference type="PROSITE" id="PS00307">
    <property type="entry name" value="LECTIN_LEGUME_BETA"/>
    <property type="match status" value="1"/>
</dbReference>
<dbReference type="OrthoDB" id="1913956at2759"/>
<comment type="caution">
    <text evidence="21">The sequence shown here is derived from an EMBL/GenBank/DDBJ whole genome shotgun (WGS) entry which is preliminary data.</text>
</comment>
<organism evidence="21 22">
    <name type="scientific">Carnegiea gigantea</name>
    <dbReference type="NCBI Taxonomy" id="171969"/>
    <lineage>
        <taxon>Eukaryota</taxon>
        <taxon>Viridiplantae</taxon>
        <taxon>Streptophyta</taxon>
        <taxon>Embryophyta</taxon>
        <taxon>Tracheophyta</taxon>
        <taxon>Spermatophyta</taxon>
        <taxon>Magnoliopsida</taxon>
        <taxon>eudicotyledons</taxon>
        <taxon>Gunneridae</taxon>
        <taxon>Pentapetalae</taxon>
        <taxon>Caryophyllales</taxon>
        <taxon>Cactineae</taxon>
        <taxon>Cactaceae</taxon>
        <taxon>Cactoideae</taxon>
        <taxon>Echinocereeae</taxon>
        <taxon>Carnegiea</taxon>
    </lineage>
</organism>
<evidence type="ECO:0000256" key="12">
    <source>
        <dbReference type="ARBA" id="ARBA00022777"/>
    </source>
</evidence>
<keyword evidence="10" id="KW-0430">Lectin</keyword>
<evidence type="ECO:0000256" key="6">
    <source>
        <dbReference type="ARBA" id="ARBA00022527"/>
    </source>
</evidence>
<evidence type="ECO:0000256" key="3">
    <source>
        <dbReference type="ARBA" id="ARBA00010217"/>
    </source>
</evidence>
<keyword evidence="12" id="KW-0418">Kinase</keyword>
<dbReference type="PROSITE" id="PS00108">
    <property type="entry name" value="PROTEIN_KINASE_ST"/>
    <property type="match status" value="1"/>
</dbReference>
<evidence type="ECO:0000256" key="18">
    <source>
        <dbReference type="PROSITE-ProRule" id="PRU10141"/>
    </source>
</evidence>
<evidence type="ECO:0000256" key="11">
    <source>
        <dbReference type="ARBA" id="ARBA00022741"/>
    </source>
</evidence>
<dbReference type="Pfam" id="PF00139">
    <property type="entry name" value="Lectin_legB"/>
    <property type="match status" value="1"/>
</dbReference>
<keyword evidence="15 19" id="KW-0472">Membrane</keyword>
<gene>
    <name evidence="21" type="ORF">Cgig2_012174</name>
</gene>
<dbReference type="Gene3D" id="3.30.200.20">
    <property type="entry name" value="Phosphorylase Kinase, domain 1"/>
    <property type="match status" value="1"/>
</dbReference>
<keyword evidence="9" id="KW-0732">Signal</keyword>
<evidence type="ECO:0000313" key="22">
    <source>
        <dbReference type="Proteomes" id="UP001153076"/>
    </source>
</evidence>
<dbReference type="GO" id="GO:0005886">
    <property type="term" value="C:plasma membrane"/>
    <property type="evidence" value="ECO:0007669"/>
    <property type="project" value="UniProtKB-SubCell"/>
</dbReference>
<sequence>MSGLTDTTKFVLLIFVLRTTDDHHQVGCFTLNYPSFPQSVSDEFIEAPESNIVYDALQVTLAAQGGPTTPLSGRILHKNRFELWNRDRVASFNSTFVLCVNPQPSGGGEGLAFVLTKDPTVPPNSQGQWIGLVNASTNGSSQSSIVAVEFDTKKSFQQDLDVSLNSSNITIASASFITAMILYDGRAKMMNVSVFKENQTGLKAEMAIMPVPLDLTLYLPSKVYVGFSASTGLGSELNCVQKWYFNGDDIDSGIPLWVQVVIPVIILLLIMSSFLFGGYVFSRKKHPEGGHVSGLDDPTIQVIESGLGPKKIKLKDLKAATGNFNAKNELGRGGFGILYHGIWEGNEVAVKRTTNTPQGKQNLIAEVTTIGRLHHKNLVKLVGWCYESDELLLVYEFMPNGSLDRVIYKQHEKQIGKEKASFILTWERRQKIVCGVAQALDYLHNDCSRRVLHRDIKASNIMLDSEFNARLGDFGLARMFKLSEKTHHSTKEIAGTPGYMAPEIFLTGRTTAETDVFAFGVFTLVVACGRKPGVQNDQESKYMNIIDWVWELYKLEKMTEAIDPNLKGNFDKGQGECMLVLALACCHPNPYMRPSMRTALQVLTEGALPPLVPVEKPAFIWPATPPLFTQEEHFSGGILTTFSSLSGR</sequence>
<evidence type="ECO:0000256" key="4">
    <source>
        <dbReference type="ARBA" id="ARBA00012513"/>
    </source>
</evidence>
<feature type="domain" description="Protein kinase" evidence="20">
    <location>
        <begin position="324"/>
        <end position="612"/>
    </location>
</feature>
<evidence type="ECO:0000256" key="8">
    <source>
        <dbReference type="ARBA" id="ARBA00022692"/>
    </source>
</evidence>
<dbReference type="CDD" id="cd14066">
    <property type="entry name" value="STKc_IRAK"/>
    <property type="match status" value="1"/>
</dbReference>
<evidence type="ECO:0000256" key="2">
    <source>
        <dbReference type="ARBA" id="ARBA00008536"/>
    </source>
</evidence>
<dbReference type="InterPro" id="IPR013320">
    <property type="entry name" value="ConA-like_dom_sf"/>
</dbReference>
<evidence type="ECO:0000256" key="16">
    <source>
        <dbReference type="ARBA" id="ARBA00023170"/>
    </source>
</evidence>
<proteinExistence type="inferred from homology"/>
<comment type="similarity">
    <text evidence="3">In the C-terminal section; belongs to the protein kinase superfamily. Ser/Thr protein kinase family.</text>
</comment>
<dbReference type="InterPro" id="IPR008271">
    <property type="entry name" value="Ser/Thr_kinase_AS"/>
</dbReference>
<feature type="transmembrane region" description="Helical" evidence="19">
    <location>
        <begin position="256"/>
        <end position="281"/>
    </location>
</feature>
<evidence type="ECO:0000256" key="1">
    <source>
        <dbReference type="ARBA" id="ARBA00004251"/>
    </source>
</evidence>
<dbReference type="InterPro" id="IPR019825">
    <property type="entry name" value="Lectin_legB_Mn/Ca_BS"/>
</dbReference>
<keyword evidence="6" id="KW-0723">Serine/threonine-protein kinase</keyword>
<dbReference type="PANTHER" id="PTHR27007">
    <property type="match status" value="1"/>
</dbReference>
<evidence type="ECO:0000259" key="20">
    <source>
        <dbReference type="PROSITE" id="PS50011"/>
    </source>
</evidence>
<keyword evidence="7" id="KW-0808">Transferase</keyword>
<reference evidence="21" key="1">
    <citation type="submission" date="2022-04" db="EMBL/GenBank/DDBJ databases">
        <title>Carnegiea gigantea Genome sequencing and assembly v2.</title>
        <authorList>
            <person name="Copetti D."/>
            <person name="Sanderson M.J."/>
            <person name="Burquez A."/>
            <person name="Wojciechowski M.F."/>
        </authorList>
    </citation>
    <scope>NUCLEOTIDE SEQUENCE</scope>
    <source>
        <strain evidence="21">SGP5-SGP5p</strain>
        <tissue evidence="21">Aerial part</tissue>
    </source>
</reference>
<keyword evidence="5" id="KW-1003">Cell membrane</keyword>
<evidence type="ECO:0000256" key="13">
    <source>
        <dbReference type="ARBA" id="ARBA00022840"/>
    </source>
</evidence>
<keyword evidence="22" id="KW-1185">Reference proteome</keyword>
<dbReference type="SUPFAM" id="SSF49899">
    <property type="entry name" value="Concanavalin A-like lectins/glucanases"/>
    <property type="match status" value="1"/>
</dbReference>
<dbReference type="AlphaFoldDB" id="A0A9Q1QQE5"/>
<protein>
    <recommendedName>
        <fullName evidence="4">non-specific serine/threonine protein kinase</fullName>
        <ecNumber evidence="4">2.7.11.1</ecNumber>
    </recommendedName>
</protein>
<dbReference type="PROSITE" id="PS00107">
    <property type="entry name" value="PROTEIN_KINASE_ATP"/>
    <property type="match status" value="1"/>
</dbReference>
<evidence type="ECO:0000313" key="21">
    <source>
        <dbReference type="EMBL" id="KAJ8448530.1"/>
    </source>
</evidence>
<dbReference type="InterPro" id="IPR017441">
    <property type="entry name" value="Protein_kinase_ATP_BS"/>
</dbReference>
<dbReference type="Proteomes" id="UP001153076">
    <property type="component" value="Unassembled WGS sequence"/>
</dbReference>
<evidence type="ECO:0000256" key="19">
    <source>
        <dbReference type="SAM" id="Phobius"/>
    </source>
</evidence>
<dbReference type="SMART" id="SM00220">
    <property type="entry name" value="S_TKc"/>
    <property type="match status" value="1"/>
</dbReference>
<dbReference type="Gene3D" id="1.10.510.10">
    <property type="entry name" value="Transferase(Phosphotransferase) domain 1"/>
    <property type="match status" value="1"/>
</dbReference>
<dbReference type="Gene3D" id="2.60.120.200">
    <property type="match status" value="1"/>
</dbReference>
<keyword evidence="17" id="KW-0325">Glycoprotein</keyword>
<dbReference type="FunFam" id="1.10.510.10:FF:000626">
    <property type="entry name" value="probable L-type lectin-domain containing receptor kinase S.5"/>
    <property type="match status" value="1"/>
</dbReference>
<dbReference type="InterPro" id="IPR001220">
    <property type="entry name" value="Legume_lectin_dom"/>
</dbReference>
<evidence type="ECO:0000256" key="15">
    <source>
        <dbReference type="ARBA" id="ARBA00023136"/>
    </source>
</evidence>
<keyword evidence="16" id="KW-0675">Receptor</keyword>
<dbReference type="GO" id="GO:0005524">
    <property type="term" value="F:ATP binding"/>
    <property type="evidence" value="ECO:0007669"/>
    <property type="project" value="UniProtKB-UniRule"/>
</dbReference>
<keyword evidence="13 18" id="KW-0067">ATP-binding</keyword>
<dbReference type="InterPro" id="IPR000719">
    <property type="entry name" value="Prot_kinase_dom"/>
</dbReference>
<evidence type="ECO:0000256" key="9">
    <source>
        <dbReference type="ARBA" id="ARBA00022729"/>
    </source>
</evidence>
<dbReference type="GO" id="GO:0004674">
    <property type="term" value="F:protein serine/threonine kinase activity"/>
    <property type="evidence" value="ECO:0007669"/>
    <property type="project" value="UniProtKB-KW"/>
</dbReference>
<keyword evidence="8 19" id="KW-0812">Transmembrane</keyword>
<dbReference type="EC" id="2.7.11.1" evidence="4"/>
<keyword evidence="11 18" id="KW-0547">Nucleotide-binding</keyword>
<dbReference type="InterPro" id="IPR011009">
    <property type="entry name" value="Kinase-like_dom_sf"/>
</dbReference>
<dbReference type="PROSITE" id="PS50011">
    <property type="entry name" value="PROTEIN_KINASE_DOM"/>
    <property type="match status" value="1"/>
</dbReference>
<evidence type="ECO:0000256" key="17">
    <source>
        <dbReference type="ARBA" id="ARBA00023180"/>
    </source>
</evidence>